<keyword evidence="2" id="KW-1185">Reference proteome</keyword>
<accession>F8TU04</accession>
<organismHost>
    <name type="scientific">Chlorella</name>
    <dbReference type="NCBI Taxonomy" id="3071"/>
</organismHost>
<dbReference type="KEGG" id="vg:10971218"/>
<reference evidence="1 2" key="2">
    <citation type="journal article" date="1995" name="Virology">
        <title>Analysis of 43 kb of the Chlorella virus PBCV-1 330-kb genome: map positions 45 to 88.</title>
        <authorList>
            <person name="Li Y."/>
            <person name="Lu Z."/>
            <person name="Burbank D.E."/>
            <person name="Kutish G.F."/>
            <person name="Rock D.L."/>
            <person name="Van Etten J.L."/>
        </authorList>
    </citation>
    <scope>NUCLEOTIDE SEQUENCE [LARGE SCALE GENOMIC DNA]</scope>
</reference>
<organism evidence="1 2">
    <name type="scientific">Paramecium bursaria Chlorella virus 1</name>
    <name type="common">PBCV-1</name>
    <dbReference type="NCBI Taxonomy" id="10506"/>
    <lineage>
        <taxon>Viruses</taxon>
        <taxon>Varidnaviria</taxon>
        <taxon>Bamfordvirae</taxon>
        <taxon>Nucleocytoviricota</taxon>
        <taxon>Megaviricetes</taxon>
        <taxon>Algavirales</taxon>
        <taxon>Phycodnaviridae</taxon>
        <taxon>Chlorovirus</taxon>
        <taxon>Chlorovirus vanettense</taxon>
    </lineage>
</organism>
<dbReference type="RefSeq" id="YP_004678920.1">
    <property type="nucleotide sequence ID" value="NC_000852.5"/>
</dbReference>
<reference evidence="1 2" key="1">
    <citation type="journal article" date="1995" name="Virology">
        <title>Analysis of 45 kb of DNA located at the left end of the chlorella virus PBCV-1 genome.</title>
        <authorList>
            <person name="Lu Z."/>
            <person name="Li Y."/>
            <person name="Zhang Y."/>
            <person name="Kutish G.F."/>
            <person name="Rock D.L."/>
            <person name="Van Etten J.L."/>
        </authorList>
    </citation>
    <scope>NUCLEOTIDE SEQUENCE [LARGE SCALE GENOMIC DNA]</scope>
</reference>
<reference evidence="1 2" key="8">
    <citation type="journal article" date="2010" name="J. Virol.">
        <title>Microarray analysis of Paramecium bursaria chlorella virus 1 transcription.</title>
        <authorList>
            <person name="Yanai-Balser G.M."/>
            <person name="Duncan G.A."/>
            <person name="Eudy J.D."/>
            <person name="Wang D."/>
            <person name="Li X."/>
            <person name="Agarkova I.V."/>
            <person name="Dunigan D.D."/>
            <person name="Van Etten J.L."/>
        </authorList>
    </citation>
    <scope>NUCLEOTIDE SEQUENCE [LARGE SCALE GENOMIC DNA]</scope>
</reference>
<reference evidence="1 2" key="7">
    <citation type="journal article" date="2000" name="Virology">
        <title>Characterization of a beta-1,3-glucanase encoded by chlorella virus PBCV-1.</title>
        <authorList>
            <person name="Sun L."/>
            <person name="Gurnon J.R."/>
            <person name="Adams B.J."/>
            <person name="Graves M.V."/>
            <person name="Van Etten J.L."/>
        </authorList>
    </citation>
    <scope>NUCLEOTIDE SEQUENCE [LARGE SCALE GENOMIC DNA]</scope>
</reference>
<name>F8TU04_PBCV1</name>
<reference evidence="1 2" key="3">
    <citation type="journal article" date="1996" name="Virology">
        <title>Analysis of 94 kb of the chlorella virus PBCV-1 330-kb genome: map positions 88 to 182.</title>
        <authorList>
            <person name="Lu Z."/>
            <person name="Li Y."/>
            <person name="Que Q."/>
            <person name="Kutish G.F."/>
            <person name="Rock D.L."/>
            <person name="Van Etten J.L."/>
        </authorList>
    </citation>
    <scope>NUCLEOTIDE SEQUENCE [LARGE SCALE GENOMIC DNA]</scope>
</reference>
<protein>
    <submittedName>
        <fullName evidence="1">Uncharacterized protein</fullName>
    </submittedName>
</protein>
<reference evidence="1 2" key="6">
    <citation type="journal article" date="1999" name="Virology">
        <title>Chlorella virus PBCV-1 encodes a functional homospermidine synthase.</title>
        <authorList>
            <person name="Kaiser A."/>
            <person name="Vollmert M."/>
            <person name="Tholl D."/>
            <person name="Graves M.V."/>
            <person name="Gurnon J.R."/>
            <person name="Xing W."/>
            <person name="Lisec A.D."/>
            <person name="Nickerson K.W."/>
            <person name="Van Etten J.L."/>
        </authorList>
    </citation>
    <scope>NUCLEOTIDE SEQUENCE [LARGE SCALE GENOMIC DNA]</scope>
</reference>
<dbReference type="EMBL" id="JF411744">
    <property type="protein sequence ID" value="AEI70065.1"/>
    <property type="molecule type" value="Genomic_DNA"/>
</dbReference>
<reference evidence="1 2" key="4">
    <citation type="journal article" date="1996" name="Virology">
        <title>Analysis of 76 kb of the chlorella virus PBCV-1 330-kb genome: map positions 182 to 258.</title>
        <authorList>
            <person name="Kutish G.F."/>
            <person name="Li Y."/>
            <person name="Lu Z."/>
            <person name="Furuta M."/>
            <person name="Rock D.L."/>
            <person name="Van Etten J.L."/>
        </authorList>
    </citation>
    <scope>NUCLEOTIDE SEQUENCE [LARGE SCALE GENOMIC DNA]</scope>
</reference>
<dbReference type="GeneID" id="10971218"/>
<reference evidence="1 2" key="5">
    <citation type="journal article" date="1997" name="Virology">
        <title>Analysis of 74 kb of DNA located at the right end of the 330-kb chlorella virus PBCV-1 genome.</title>
        <authorList>
            <person name="Li Y."/>
            <person name="Lu Z."/>
            <person name="Sun L."/>
            <person name="Ropp S."/>
            <person name="Kutish G.F."/>
            <person name="Rock D.L."/>
            <person name="Van Etten J.L."/>
        </authorList>
    </citation>
    <scope>NUCLEOTIDE SEQUENCE [LARGE SCALE GENOMIC DNA]</scope>
</reference>
<dbReference type="Proteomes" id="UP000000862">
    <property type="component" value="Segment"/>
</dbReference>
<evidence type="ECO:0000313" key="2">
    <source>
        <dbReference type="Proteomes" id="UP000000862"/>
    </source>
</evidence>
<gene>
    <name evidence="1" type="primary">a240dL</name>
</gene>
<proteinExistence type="predicted"/>
<evidence type="ECO:0000313" key="1">
    <source>
        <dbReference type="EMBL" id="AEI70065.1"/>
    </source>
</evidence>
<sequence length="48" mass="5633">MIRVFCNNGFPRGSVCCYEYGVIVVHRLDGIFLENVKWMFESAFEAHF</sequence>